<dbReference type="PANTHER" id="PTHR34703">
    <property type="entry name" value="ANTIPORTER SUBUNIT MNHG2-RELATED"/>
    <property type="match status" value="1"/>
</dbReference>
<dbReference type="NCBIfam" id="TIGR01300">
    <property type="entry name" value="CPA3_mnhG_phaG"/>
    <property type="match status" value="1"/>
</dbReference>
<evidence type="ECO:0000256" key="3">
    <source>
        <dbReference type="SAM" id="Phobius"/>
    </source>
</evidence>
<organism evidence="4 5">
    <name type="scientific">Rothia terrae</name>
    <dbReference type="NCBI Taxonomy" id="396015"/>
    <lineage>
        <taxon>Bacteria</taxon>
        <taxon>Bacillati</taxon>
        <taxon>Actinomycetota</taxon>
        <taxon>Actinomycetes</taxon>
        <taxon>Micrococcales</taxon>
        <taxon>Micrococcaceae</taxon>
        <taxon>Rothia</taxon>
    </lineage>
</organism>
<dbReference type="Pfam" id="PF03334">
    <property type="entry name" value="PhaG_MnhG_YufB"/>
    <property type="match status" value="1"/>
</dbReference>
<dbReference type="RefSeq" id="WP_168614429.1">
    <property type="nucleotide sequence ID" value="NZ_BAAAOX010000018.1"/>
</dbReference>
<dbReference type="GO" id="GO:0015385">
    <property type="term" value="F:sodium:proton antiporter activity"/>
    <property type="evidence" value="ECO:0007669"/>
    <property type="project" value="TreeGrafter"/>
</dbReference>
<protein>
    <submittedName>
        <fullName evidence="4">Monovalent cation/H(+) antiporter subunit G</fullName>
    </submittedName>
</protein>
<proteinExistence type="inferred from homology"/>
<feature type="transmembrane region" description="Helical" evidence="3">
    <location>
        <begin position="45"/>
        <end position="76"/>
    </location>
</feature>
<dbReference type="GeneID" id="96622833"/>
<keyword evidence="3" id="KW-0812">Transmembrane</keyword>
<sequence>MIDIIAALCMIIGCLMSLAAAAGLYRFPDLLTRLHAGSKPQVFGLMMLLLGIALDAGTWKVVPVLLVALILQFLTIPISTHMMARSGYRNKHFRRQDLVRDDLRARVEDELETEQREGVPAEERMPHQQGGRA</sequence>
<keyword evidence="5" id="KW-1185">Reference proteome</keyword>
<dbReference type="AlphaFoldDB" id="A0A7H2BE48"/>
<dbReference type="EMBL" id="CP061539">
    <property type="protein sequence ID" value="QNV37944.1"/>
    <property type="molecule type" value="Genomic_DNA"/>
</dbReference>
<comment type="similarity">
    <text evidence="1">Belongs to the CPA3 antiporters (TC 2.A.63) subunit G family.</text>
</comment>
<keyword evidence="3" id="KW-0472">Membrane</keyword>
<evidence type="ECO:0000256" key="1">
    <source>
        <dbReference type="ARBA" id="ARBA00008404"/>
    </source>
</evidence>
<gene>
    <name evidence="4" type="ORF">IDM49_01175</name>
</gene>
<evidence type="ECO:0000256" key="2">
    <source>
        <dbReference type="SAM" id="MobiDB-lite"/>
    </source>
</evidence>
<dbReference type="NCBIfam" id="NF009314">
    <property type="entry name" value="PRK12674.1-2"/>
    <property type="match status" value="1"/>
</dbReference>
<accession>A0A7H2BE48</accession>
<dbReference type="InterPro" id="IPR005133">
    <property type="entry name" value="PhaG_MnhG_YufB"/>
</dbReference>
<evidence type="ECO:0000313" key="5">
    <source>
        <dbReference type="Proteomes" id="UP000516404"/>
    </source>
</evidence>
<evidence type="ECO:0000313" key="4">
    <source>
        <dbReference type="EMBL" id="QNV37944.1"/>
    </source>
</evidence>
<dbReference type="PANTHER" id="PTHR34703:SF1">
    <property type="entry name" value="ANTIPORTER SUBUNIT MNHG2-RELATED"/>
    <property type="match status" value="1"/>
</dbReference>
<dbReference type="Proteomes" id="UP000516404">
    <property type="component" value="Chromosome"/>
</dbReference>
<dbReference type="KEGG" id="rter:IDM49_01175"/>
<reference evidence="4 5" key="1">
    <citation type="submission" date="2020-09" db="EMBL/GenBank/DDBJ databases">
        <title>Investigation of environmental microbes.</title>
        <authorList>
            <person name="Ou Y."/>
            <person name="Kang Q."/>
        </authorList>
    </citation>
    <scope>NUCLEOTIDE SEQUENCE [LARGE SCALE GENOMIC DNA]</scope>
    <source>
        <strain evidence="4 5">KJZ-14</strain>
    </source>
</reference>
<keyword evidence="3" id="KW-1133">Transmembrane helix</keyword>
<feature type="compositionally biased region" description="Basic and acidic residues" evidence="2">
    <location>
        <begin position="109"/>
        <end position="126"/>
    </location>
</feature>
<name>A0A7H2BE48_9MICC</name>
<feature type="region of interest" description="Disordered" evidence="2">
    <location>
        <begin position="109"/>
        <end position="133"/>
    </location>
</feature>